<sequence length="135" mass="14059">MPGSYERFLFGFDAGTLATASHPDTNGSNGVKCVASGGHFLASGGNDDQIHLYDMKHDQDLGFLMNPGEGAVPCLQFFCPQGPGLSAVPEQLATAASDGSLKVWDMRQLSSSRGDGTQPSPAPPPCLAEANTDCQ</sequence>
<protein>
    <recommendedName>
        <fullName evidence="5">WD_REPEATS_REGION domain-containing protein</fullName>
    </recommendedName>
</protein>
<gene>
    <name evidence="3" type="ORF">HaLaN_13003</name>
</gene>
<dbReference type="SMART" id="SM00320">
    <property type="entry name" value="WD40"/>
    <property type="match status" value="2"/>
</dbReference>
<dbReference type="Pfam" id="PF00400">
    <property type="entry name" value="WD40"/>
    <property type="match status" value="2"/>
</dbReference>
<dbReference type="InterPro" id="IPR036322">
    <property type="entry name" value="WD40_repeat_dom_sf"/>
</dbReference>
<dbReference type="EMBL" id="BLLF01001015">
    <property type="protein sequence ID" value="GFH16563.1"/>
    <property type="molecule type" value="Genomic_DNA"/>
</dbReference>
<name>A0A699Z200_HAELA</name>
<dbReference type="Gene3D" id="2.130.10.10">
    <property type="entry name" value="YVTN repeat-like/Quinoprotein amine dehydrogenase"/>
    <property type="match status" value="1"/>
</dbReference>
<feature type="region of interest" description="Disordered" evidence="2">
    <location>
        <begin position="105"/>
        <end position="135"/>
    </location>
</feature>
<organism evidence="3 4">
    <name type="scientific">Haematococcus lacustris</name>
    <name type="common">Green alga</name>
    <name type="synonym">Haematococcus pluvialis</name>
    <dbReference type="NCBI Taxonomy" id="44745"/>
    <lineage>
        <taxon>Eukaryota</taxon>
        <taxon>Viridiplantae</taxon>
        <taxon>Chlorophyta</taxon>
        <taxon>core chlorophytes</taxon>
        <taxon>Chlorophyceae</taxon>
        <taxon>CS clade</taxon>
        <taxon>Chlamydomonadales</taxon>
        <taxon>Haematococcaceae</taxon>
        <taxon>Haematococcus</taxon>
    </lineage>
</organism>
<dbReference type="InterPro" id="IPR015943">
    <property type="entry name" value="WD40/YVTN_repeat-like_dom_sf"/>
</dbReference>
<dbReference type="Proteomes" id="UP000485058">
    <property type="component" value="Unassembled WGS sequence"/>
</dbReference>
<dbReference type="InterPro" id="IPR051959">
    <property type="entry name" value="PAK1-Kinase_Regulator"/>
</dbReference>
<dbReference type="PANTHER" id="PTHR44675:SF1">
    <property type="entry name" value="P21-ACTIVATED PROTEIN KINASE-INTERACTING PROTEIN 1"/>
    <property type="match status" value="1"/>
</dbReference>
<dbReference type="AlphaFoldDB" id="A0A699Z200"/>
<keyword evidence="1" id="KW-0853">WD repeat</keyword>
<dbReference type="PROSITE" id="PS50082">
    <property type="entry name" value="WD_REPEATS_2"/>
    <property type="match status" value="1"/>
</dbReference>
<evidence type="ECO:0000313" key="3">
    <source>
        <dbReference type="EMBL" id="GFH16563.1"/>
    </source>
</evidence>
<evidence type="ECO:0000256" key="1">
    <source>
        <dbReference type="PROSITE-ProRule" id="PRU00221"/>
    </source>
</evidence>
<comment type="caution">
    <text evidence="3">The sequence shown here is derived from an EMBL/GenBank/DDBJ whole genome shotgun (WGS) entry which is preliminary data.</text>
</comment>
<feature type="compositionally biased region" description="Polar residues" evidence="2">
    <location>
        <begin position="108"/>
        <end position="119"/>
    </location>
</feature>
<proteinExistence type="predicted"/>
<evidence type="ECO:0000313" key="4">
    <source>
        <dbReference type="Proteomes" id="UP000485058"/>
    </source>
</evidence>
<evidence type="ECO:0000256" key="2">
    <source>
        <dbReference type="SAM" id="MobiDB-lite"/>
    </source>
</evidence>
<dbReference type="SUPFAM" id="SSF50978">
    <property type="entry name" value="WD40 repeat-like"/>
    <property type="match status" value="1"/>
</dbReference>
<dbReference type="InterPro" id="IPR001680">
    <property type="entry name" value="WD40_rpt"/>
</dbReference>
<dbReference type="PANTHER" id="PTHR44675">
    <property type="entry name" value="PAK1 INTERACTING PROTEIN 1"/>
    <property type="match status" value="1"/>
</dbReference>
<accession>A0A699Z200</accession>
<reference evidence="3 4" key="1">
    <citation type="submission" date="2020-02" db="EMBL/GenBank/DDBJ databases">
        <title>Draft genome sequence of Haematococcus lacustris strain NIES-144.</title>
        <authorList>
            <person name="Morimoto D."/>
            <person name="Nakagawa S."/>
            <person name="Yoshida T."/>
            <person name="Sawayama S."/>
        </authorList>
    </citation>
    <scope>NUCLEOTIDE SEQUENCE [LARGE SCALE GENOMIC DNA]</scope>
    <source>
        <strain evidence="3 4">NIES-144</strain>
    </source>
</reference>
<feature type="repeat" description="WD" evidence="1">
    <location>
        <begin position="92"/>
        <end position="114"/>
    </location>
</feature>
<keyword evidence="4" id="KW-1185">Reference proteome</keyword>
<evidence type="ECO:0008006" key="5">
    <source>
        <dbReference type="Google" id="ProtNLM"/>
    </source>
</evidence>